<dbReference type="GO" id="GO:0006508">
    <property type="term" value="P:proteolysis"/>
    <property type="evidence" value="ECO:0007669"/>
    <property type="project" value="InterPro"/>
</dbReference>
<dbReference type="EMBL" id="PFVJ01000057">
    <property type="protein sequence ID" value="PJA89728.1"/>
    <property type="molecule type" value="Genomic_DNA"/>
</dbReference>
<dbReference type="PROSITE" id="PS00143">
    <property type="entry name" value="INSULINASE"/>
    <property type="match status" value="1"/>
</dbReference>
<evidence type="ECO:0000313" key="5">
    <source>
        <dbReference type="EMBL" id="PJA89728.1"/>
    </source>
</evidence>
<dbReference type="InterPro" id="IPR050361">
    <property type="entry name" value="MPP/UQCRC_Complex"/>
</dbReference>
<reference evidence="6" key="1">
    <citation type="submission" date="2017-09" db="EMBL/GenBank/DDBJ databases">
        <title>Depth-based differentiation of microbial function through sediment-hosted aquifers and enrichment of novel symbionts in the deep terrestrial subsurface.</title>
        <authorList>
            <person name="Probst A.J."/>
            <person name="Ladd B."/>
            <person name="Jarett J.K."/>
            <person name="Geller-Mcgrath D.E."/>
            <person name="Sieber C.M.K."/>
            <person name="Emerson J.B."/>
            <person name="Anantharaman K."/>
            <person name="Thomas B.C."/>
            <person name="Malmstrom R."/>
            <person name="Stieglmeier M."/>
            <person name="Klingl A."/>
            <person name="Woyke T."/>
            <person name="Ryan C.M."/>
            <person name="Banfield J.F."/>
        </authorList>
    </citation>
    <scope>NUCLEOTIDE SEQUENCE [LARGE SCALE GENOMIC DNA]</scope>
</reference>
<dbReference type="InterPro" id="IPR011249">
    <property type="entry name" value="Metalloenz_LuxS/M16"/>
</dbReference>
<dbReference type="InterPro" id="IPR011765">
    <property type="entry name" value="Pept_M16_N"/>
</dbReference>
<gene>
    <name evidence="5" type="ORF">CO137_02730</name>
</gene>
<dbReference type="SUPFAM" id="SSF63411">
    <property type="entry name" value="LuxS/MPP-like metallohydrolase"/>
    <property type="match status" value="2"/>
</dbReference>
<protein>
    <recommendedName>
        <fullName evidence="7">Peptidase M16</fullName>
    </recommendedName>
</protein>
<proteinExistence type="inferred from homology"/>
<dbReference type="PANTHER" id="PTHR11851">
    <property type="entry name" value="METALLOPROTEASE"/>
    <property type="match status" value="1"/>
</dbReference>
<evidence type="ECO:0008006" key="7">
    <source>
        <dbReference type="Google" id="ProtNLM"/>
    </source>
</evidence>
<dbReference type="AlphaFoldDB" id="A0A2M7Z6F4"/>
<accession>A0A2M7Z6F4</accession>
<dbReference type="InterPro" id="IPR001431">
    <property type="entry name" value="Pept_M16_Zn_BS"/>
</dbReference>
<evidence type="ECO:0000256" key="1">
    <source>
        <dbReference type="ARBA" id="ARBA00007261"/>
    </source>
</evidence>
<evidence type="ECO:0000259" key="3">
    <source>
        <dbReference type="Pfam" id="PF00675"/>
    </source>
</evidence>
<dbReference type="GO" id="GO:0004222">
    <property type="term" value="F:metalloendopeptidase activity"/>
    <property type="evidence" value="ECO:0007669"/>
    <property type="project" value="InterPro"/>
</dbReference>
<comment type="similarity">
    <text evidence="1 2">Belongs to the peptidase M16 family.</text>
</comment>
<organism evidence="5 6">
    <name type="scientific">Candidatus Magasanikbacteria bacterium CG_4_9_14_3_um_filter_32_9</name>
    <dbReference type="NCBI Taxonomy" id="1974644"/>
    <lineage>
        <taxon>Bacteria</taxon>
        <taxon>Candidatus Magasanikiibacteriota</taxon>
    </lineage>
</organism>
<dbReference type="InterPro" id="IPR007863">
    <property type="entry name" value="Peptidase_M16_C"/>
</dbReference>
<evidence type="ECO:0000313" key="6">
    <source>
        <dbReference type="Proteomes" id="UP000230843"/>
    </source>
</evidence>
<dbReference type="Proteomes" id="UP000230843">
    <property type="component" value="Unassembled WGS sequence"/>
</dbReference>
<evidence type="ECO:0000256" key="2">
    <source>
        <dbReference type="RuleBase" id="RU004447"/>
    </source>
</evidence>
<name>A0A2M7Z6F4_9BACT</name>
<sequence>MYEFQKLKNGANVCYVPLDHTKSVTVLVMYSVGSRNESEKLSGASHFVEHLMFKGTKKRKNTLILTREIDRLGAEYNAFTSKEYTGYYIKSDSSYIQKSLDILSDMLFDSLFSAVEMEREKKVIVEEIKMYNDNPIMNIDSIFENVLYEGSLGRDIAGTEKNVLSFKREDILKFRDRFYQPQNMTIVVAGDVDEKIKEFVEEYFGVRKNSKTDKTSVNHSAFGSAKKEDRLVVKEKDTDQAQLMIGFPAFEYGNPKGNTLSVLNSILGGSMSSRLFMQIRERRGLAYMVRSGQEKFIDTGYSYIRVGLDSKNINKTIQIIEKELEKLRTKGVSSRELRDAKTRYRGSMSLSMEDSSSVASWFANQVMFMDKIKTPEQRIQEIEKISEDDIKKLANLVFKPSQMRIAVIGKINREDIIY</sequence>
<evidence type="ECO:0000259" key="4">
    <source>
        <dbReference type="Pfam" id="PF05193"/>
    </source>
</evidence>
<dbReference type="Pfam" id="PF00675">
    <property type="entry name" value="Peptidase_M16"/>
    <property type="match status" value="1"/>
</dbReference>
<comment type="caution">
    <text evidence="5">The sequence shown here is derived from an EMBL/GenBank/DDBJ whole genome shotgun (WGS) entry which is preliminary data.</text>
</comment>
<feature type="domain" description="Peptidase M16 N-terminal" evidence="3">
    <location>
        <begin position="20"/>
        <end position="159"/>
    </location>
</feature>
<feature type="domain" description="Peptidase M16 C-terminal" evidence="4">
    <location>
        <begin position="166"/>
        <end position="343"/>
    </location>
</feature>
<dbReference type="Pfam" id="PF05193">
    <property type="entry name" value="Peptidase_M16_C"/>
    <property type="match status" value="1"/>
</dbReference>
<dbReference type="PANTHER" id="PTHR11851:SF49">
    <property type="entry name" value="MITOCHONDRIAL-PROCESSING PEPTIDASE SUBUNIT ALPHA"/>
    <property type="match status" value="1"/>
</dbReference>
<dbReference type="GO" id="GO:0046872">
    <property type="term" value="F:metal ion binding"/>
    <property type="evidence" value="ECO:0007669"/>
    <property type="project" value="InterPro"/>
</dbReference>
<dbReference type="Gene3D" id="3.30.830.10">
    <property type="entry name" value="Metalloenzyme, LuxS/M16 peptidase-like"/>
    <property type="match status" value="2"/>
</dbReference>